<protein>
    <submittedName>
        <fullName evidence="1">Uncharacterized protein</fullName>
    </submittedName>
</protein>
<dbReference type="Proteomes" id="UP000064525">
    <property type="component" value="Chromosome I"/>
</dbReference>
<gene>
    <name evidence="1" type="ORF">BN2458_PEG1797</name>
</gene>
<dbReference type="AlphaFoldDB" id="A0A0S4PWJ9"/>
<reference evidence="2" key="1">
    <citation type="submission" date="2015-11" db="EMBL/GenBank/DDBJ databases">
        <authorList>
            <person name="Anvar S.Y."/>
        </authorList>
    </citation>
    <scope>NUCLEOTIDE SEQUENCE [LARGE SCALE GENOMIC DNA]</scope>
</reference>
<dbReference type="EMBL" id="LN907858">
    <property type="protein sequence ID" value="CUU40680.1"/>
    <property type="molecule type" value="Genomic_DNA"/>
</dbReference>
<dbReference type="KEGG" id="hty:BN2458_PEG1797"/>
<organism evidence="1 2">
    <name type="scientific">Helicobacter typhlonius</name>
    <dbReference type="NCBI Taxonomy" id="76936"/>
    <lineage>
        <taxon>Bacteria</taxon>
        <taxon>Pseudomonadati</taxon>
        <taxon>Campylobacterota</taxon>
        <taxon>Epsilonproteobacteria</taxon>
        <taxon>Campylobacterales</taxon>
        <taxon>Helicobacteraceae</taxon>
        <taxon>Helicobacter</taxon>
    </lineage>
</organism>
<evidence type="ECO:0000313" key="2">
    <source>
        <dbReference type="Proteomes" id="UP000064525"/>
    </source>
</evidence>
<proteinExistence type="predicted"/>
<dbReference type="PATRIC" id="fig|76936.10.peg.1754"/>
<evidence type="ECO:0000313" key="1">
    <source>
        <dbReference type="EMBL" id="CUU40680.1"/>
    </source>
</evidence>
<sequence length="39" mass="4596">MTLLYCIKRCKKAHIHKKREIQSSKAAYFKQNLGIINAF</sequence>
<accession>A0A0S4PWJ9</accession>
<name>A0A0S4PWJ9_9HELI</name>